<organism evidence="2 3">
    <name type="scientific">Paramecium octaurelia</name>
    <dbReference type="NCBI Taxonomy" id="43137"/>
    <lineage>
        <taxon>Eukaryota</taxon>
        <taxon>Sar</taxon>
        <taxon>Alveolata</taxon>
        <taxon>Ciliophora</taxon>
        <taxon>Intramacronucleata</taxon>
        <taxon>Oligohymenophorea</taxon>
        <taxon>Peniculida</taxon>
        <taxon>Parameciidae</taxon>
        <taxon>Paramecium</taxon>
    </lineage>
</organism>
<protein>
    <submittedName>
        <fullName evidence="2">Uncharacterized protein</fullName>
    </submittedName>
</protein>
<keyword evidence="1" id="KW-0812">Transmembrane</keyword>
<sequence>MTRQLSVRDQVKVYFHDIQSNSNPQFWSYFALQYLYSLPRSYIGIVFYRQNFILVTILYFTCSLGILNFLRYIQAID</sequence>
<keyword evidence="1" id="KW-1133">Transmembrane helix</keyword>
<name>A0A8S1YLV5_PAROT</name>
<proteinExistence type="predicted"/>
<comment type="caution">
    <text evidence="2">The sequence shown here is derived from an EMBL/GenBank/DDBJ whole genome shotgun (WGS) entry which is preliminary data.</text>
</comment>
<feature type="transmembrane region" description="Helical" evidence="1">
    <location>
        <begin position="52"/>
        <end position="73"/>
    </location>
</feature>
<dbReference type="AlphaFoldDB" id="A0A8S1YLV5"/>
<keyword evidence="1" id="KW-0472">Membrane</keyword>
<evidence type="ECO:0000313" key="3">
    <source>
        <dbReference type="Proteomes" id="UP000683925"/>
    </source>
</evidence>
<keyword evidence="3" id="KW-1185">Reference proteome</keyword>
<accession>A0A8S1YLV5</accession>
<reference evidence="2" key="1">
    <citation type="submission" date="2021-01" db="EMBL/GenBank/DDBJ databases">
        <authorList>
            <consortium name="Genoscope - CEA"/>
            <person name="William W."/>
        </authorList>
    </citation>
    <scope>NUCLEOTIDE SEQUENCE</scope>
</reference>
<dbReference type="EMBL" id="CAJJDP010000177">
    <property type="protein sequence ID" value="CAD8214311.1"/>
    <property type="molecule type" value="Genomic_DNA"/>
</dbReference>
<dbReference type="Proteomes" id="UP000683925">
    <property type="component" value="Unassembled WGS sequence"/>
</dbReference>
<evidence type="ECO:0000256" key="1">
    <source>
        <dbReference type="SAM" id="Phobius"/>
    </source>
</evidence>
<gene>
    <name evidence="2" type="ORF">POCTA_138.1.T1730032</name>
</gene>
<evidence type="ECO:0000313" key="2">
    <source>
        <dbReference type="EMBL" id="CAD8214311.1"/>
    </source>
</evidence>